<reference evidence="1" key="1">
    <citation type="submission" date="2020-11" db="EMBL/GenBank/DDBJ databases">
        <authorList>
            <person name="Tran Van P."/>
        </authorList>
    </citation>
    <scope>NUCLEOTIDE SEQUENCE</scope>
</reference>
<dbReference type="AlphaFoldDB" id="A0A7R8WD68"/>
<organism evidence="1">
    <name type="scientific">Cyprideis torosa</name>
    <dbReference type="NCBI Taxonomy" id="163714"/>
    <lineage>
        <taxon>Eukaryota</taxon>
        <taxon>Metazoa</taxon>
        <taxon>Ecdysozoa</taxon>
        <taxon>Arthropoda</taxon>
        <taxon>Crustacea</taxon>
        <taxon>Oligostraca</taxon>
        <taxon>Ostracoda</taxon>
        <taxon>Podocopa</taxon>
        <taxon>Podocopida</taxon>
        <taxon>Cytherocopina</taxon>
        <taxon>Cytheroidea</taxon>
        <taxon>Cytherideidae</taxon>
        <taxon>Cyprideis</taxon>
    </lineage>
</organism>
<protein>
    <submittedName>
        <fullName evidence="1">Uncharacterized protein</fullName>
    </submittedName>
</protein>
<proteinExistence type="predicted"/>
<gene>
    <name evidence="1" type="ORF">CTOB1V02_LOCUS7365</name>
</gene>
<accession>A0A7R8WD68</accession>
<dbReference type="EMBL" id="OB662098">
    <property type="protein sequence ID" value="CAD7229496.1"/>
    <property type="molecule type" value="Genomic_DNA"/>
</dbReference>
<evidence type="ECO:0000313" key="1">
    <source>
        <dbReference type="EMBL" id="CAD7229496.1"/>
    </source>
</evidence>
<name>A0A7R8WD68_9CRUS</name>
<sequence>MLQQPFDRLSDVVERFLKQFTLRRSIRGFFLVSFRFHISVVQRLSHRPSPTYIVNVDDDLLSHPSSYVDQYAGVFHLWGMPSGYSQPLFCFVFRSVMHEAVRKSKFKKRNSKMDNENPQRSLCGIRCYNGSTCRPSSTGMGYSFECTAQFTGPPLPRISIGKALSKGCGGRIRGESVAFAFPWEKTTTVTTWTNSLSVVFEKFDLAVNNRRSVDTTGIVSHRLRQDSKTSTLEERKPTMVKEPPISIALYNHPSHYGECSSIIITLLVSFLSCATDKQPITTKTSVTCLDSNSSYPKFFYLDKSLELKGVVQARDLEWRRAYIPTLCNLSSEIN</sequence>